<evidence type="ECO:0000313" key="2">
    <source>
        <dbReference type="Proteomes" id="UP000663722"/>
    </source>
</evidence>
<reference evidence="1" key="1">
    <citation type="journal article" date="2021" name="Microb. Physiol.">
        <title>Proteogenomic Insights into the Physiology of Marine, Sulfate-Reducing, Filamentous Desulfonema limicola and Desulfonema magnum.</title>
        <authorList>
            <person name="Schnaars V."/>
            <person name="Wohlbrand L."/>
            <person name="Scheve S."/>
            <person name="Hinrichs C."/>
            <person name="Reinhardt R."/>
            <person name="Rabus R."/>
        </authorList>
    </citation>
    <scope>NUCLEOTIDE SEQUENCE</scope>
    <source>
        <strain evidence="1">4be13</strain>
    </source>
</reference>
<evidence type="ECO:0000313" key="1">
    <source>
        <dbReference type="EMBL" id="QTA91101.1"/>
    </source>
</evidence>
<sequence length="46" mass="5169">MQTHTSGVPNCKFGTPDVKNVLHNDHGQFELKKTNYHWEGTSCGSH</sequence>
<dbReference type="KEGG" id="dmm:dnm_071660"/>
<keyword evidence="2" id="KW-1185">Reference proteome</keyword>
<organism evidence="1 2">
    <name type="scientific">Desulfonema magnum</name>
    <dbReference type="NCBI Taxonomy" id="45655"/>
    <lineage>
        <taxon>Bacteria</taxon>
        <taxon>Pseudomonadati</taxon>
        <taxon>Thermodesulfobacteriota</taxon>
        <taxon>Desulfobacteria</taxon>
        <taxon>Desulfobacterales</taxon>
        <taxon>Desulfococcaceae</taxon>
        <taxon>Desulfonema</taxon>
    </lineage>
</organism>
<protein>
    <submittedName>
        <fullName evidence="1">Uncharacterized protein</fullName>
    </submittedName>
</protein>
<proteinExistence type="predicted"/>
<accession>A0A975BSZ1</accession>
<dbReference type="AlphaFoldDB" id="A0A975BSZ1"/>
<name>A0A975BSZ1_9BACT</name>
<dbReference type="Proteomes" id="UP000663722">
    <property type="component" value="Chromosome"/>
</dbReference>
<dbReference type="EMBL" id="CP061800">
    <property type="protein sequence ID" value="QTA91101.1"/>
    <property type="molecule type" value="Genomic_DNA"/>
</dbReference>
<gene>
    <name evidence="1" type="ORF">dnm_071660</name>
</gene>